<dbReference type="Pfam" id="PF01557">
    <property type="entry name" value="FAA_hydrolase"/>
    <property type="match status" value="1"/>
</dbReference>
<accession>A0A1Y2ARX0</accession>
<dbReference type="GO" id="GO:0050163">
    <property type="term" value="F:oxaloacetate tautomerase activity"/>
    <property type="evidence" value="ECO:0007669"/>
    <property type="project" value="UniProtKB-ARBA"/>
</dbReference>
<dbReference type="AlphaFoldDB" id="A0A1Y2ARX0"/>
<gene>
    <name evidence="4" type="ORF">BCR39DRAFT_545159</name>
</gene>
<proteinExistence type="inferred from homology"/>
<keyword evidence="5" id="KW-1185">Reference proteome</keyword>
<dbReference type="Proteomes" id="UP000193986">
    <property type="component" value="Unassembled WGS sequence"/>
</dbReference>
<evidence type="ECO:0000313" key="4">
    <source>
        <dbReference type="EMBL" id="ORY25050.1"/>
    </source>
</evidence>
<comment type="caution">
    <text evidence="4">The sequence shown here is derived from an EMBL/GenBank/DDBJ whole genome shotgun (WGS) entry which is preliminary data.</text>
</comment>
<dbReference type="EMBL" id="MCFC01000061">
    <property type="protein sequence ID" value="ORY25050.1"/>
    <property type="molecule type" value="Genomic_DNA"/>
</dbReference>
<evidence type="ECO:0000259" key="3">
    <source>
        <dbReference type="Pfam" id="PF01557"/>
    </source>
</evidence>
<dbReference type="InterPro" id="IPR036663">
    <property type="entry name" value="Fumarylacetoacetase_C_sf"/>
</dbReference>
<dbReference type="OrthoDB" id="411064at2759"/>
<dbReference type="GO" id="GO:0006107">
    <property type="term" value="P:oxaloacetate metabolic process"/>
    <property type="evidence" value="ECO:0007669"/>
    <property type="project" value="UniProtKB-ARBA"/>
</dbReference>
<name>A0A1Y2ARX0_9TREE</name>
<reference evidence="4 5" key="1">
    <citation type="submission" date="2016-07" db="EMBL/GenBank/DDBJ databases">
        <title>Pervasive Adenine N6-methylation of Active Genes in Fungi.</title>
        <authorList>
            <consortium name="DOE Joint Genome Institute"/>
            <person name="Mondo S.J."/>
            <person name="Dannebaum R.O."/>
            <person name="Kuo R.C."/>
            <person name="Labutti K."/>
            <person name="Haridas S."/>
            <person name="Kuo A."/>
            <person name="Salamov A."/>
            <person name="Ahrendt S.R."/>
            <person name="Lipzen A."/>
            <person name="Sullivan W."/>
            <person name="Andreopoulos W.B."/>
            <person name="Clum A."/>
            <person name="Lindquist E."/>
            <person name="Daum C."/>
            <person name="Ramamoorthy G.K."/>
            <person name="Gryganskyi A."/>
            <person name="Culley D."/>
            <person name="Magnuson J.K."/>
            <person name="James T.Y."/>
            <person name="O'Malley M.A."/>
            <person name="Stajich J.E."/>
            <person name="Spatafora J.W."/>
            <person name="Visel A."/>
            <person name="Grigoriev I.V."/>
        </authorList>
    </citation>
    <scope>NUCLEOTIDE SEQUENCE [LARGE SCALE GENOMIC DNA]</scope>
    <source>
        <strain evidence="4 5">68-887.2</strain>
    </source>
</reference>
<dbReference type="SUPFAM" id="SSF56529">
    <property type="entry name" value="FAH"/>
    <property type="match status" value="1"/>
</dbReference>
<dbReference type="PANTHER" id="PTHR11820">
    <property type="entry name" value="ACYLPYRUVASE"/>
    <property type="match status" value="1"/>
</dbReference>
<dbReference type="FunFam" id="3.90.850.10:FF:000002">
    <property type="entry name" value="2-hydroxyhepta-2,4-diene-1,7-dioate isomerase"/>
    <property type="match status" value="1"/>
</dbReference>
<dbReference type="GO" id="GO:0046872">
    <property type="term" value="F:metal ion binding"/>
    <property type="evidence" value="ECO:0007669"/>
    <property type="project" value="UniProtKB-KW"/>
</dbReference>
<keyword evidence="4" id="KW-0378">Hydrolase</keyword>
<feature type="domain" description="Fumarylacetoacetase-like C-terminal" evidence="3">
    <location>
        <begin position="83"/>
        <end position="290"/>
    </location>
</feature>
<dbReference type="STRING" id="71784.A0A1Y2ARX0"/>
<dbReference type="PANTHER" id="PTHR11820:SF7">
    <property type="entry name" value="ACYLPYRUVASE FAHD1, MITOCHONDRIAL"/>
    <property type="match status" value="1"/>
</dbReference>
<keyword evidence="2" id="KW-0479">Metal-binding</keyword>
<dbReference type="InterPro" id="IPR011234">
    <property type="entry name" value="Fumarylacetoacetase-like_C"/>
</dbReference>
<protein>
    <submittedName>
        <fullName evidence="4">Fumarylacetoacetate hydrolase</fullName>
    </submittedName>
</protein>
<dbReference type="InParanoid" id="A0A1Y2ARX0"/>
<dbReference type="GO" id="GO:0018773">
    <property type="term" value="F:acetylpyruvate hydrolase activity"/>
    <property type="evidence" value="ECO:0007669"/>
    <property type="project" value="TreeGrafter"/>
</dbReference>
<evidence type="ECO:0000256" key="1">
    <source>
        <dbReference type="ARBA" id="ARBA00010211"/>
    </source>
</evidence>
<comment type="similarity">
    <text evidence="1">Belongs to the FAH family.</text>
</comment>
<sequence length="292" mass="31505">MTIPPTATWKRLIRFIDADGVERLGEPCHPEQDVGLAMRNGEVIEAFVVDSTTPWDQAAVTTGQKVHVTSLLSPITGQQAGTIRCTGLSYTDHAAEMGLALPDVPSVFLKPGQAVNNPNSTVVVPKTCQREEMDWEVELAIVIGKECKDVSESEAMDYVLGYTIANDLTARKHQASSSQWCYAKGFDGFCPLGPVLVSTRSLPDPHIVKLTTDVNGKRKQTGSASLMIFPLKHVISYLSQGSTLSPGTVIITGTPPGIGSGMRPPQWLKDGDEVHCWISDGMGTLVNKIVYA</sequence>
<dbReference type="Gene3D" id="3.90.850.10">
    <property type="entry name" value="Fumarylacetoacetase-like, C-terminal domain"/>
    <property type="match status" value="1"/>
</dbReference>
<organism evidence="4 5">
    <name type="scientific">Naematelia encephala</name>
    <dbReference type="NCBI Taxonomy" id="71784"/>
    <lineage>
        <taxon>Eukaryota</taxon>
        <taxon>Fungi</taxon>
        <taxon>Dikarya</taxon>
        <taxon>Basidiomycota</taxon>
        <taxon>Agaricomycotina</taxon>
        <taxon>Tremellomycetes</taxon>
        <taxon>Tremellales</taxon>
        <taxon>Naemateliaceae</taxon>
        <taxon>Naematelia</taxon>
    </lineage>
</organism>
<evidence type="ECO:0000313" key="5">
    <source>
        <dbReference type="Proteomes" id="UP000193986"/>
    </source>
</evidence>
<evidence type="ECO:0000256" key="2">
    <source>
        <dbReference type="ARBA" id="ARBA00022723"/>
    </source>
</evidence>